<dbReference type="AlphaFoldDB" id="A0A9N9NL84"/>
<keyword evidence="1" id="KW-0175">Coiled coil</keyword>
<accession>A0A9N9NL84</accession>
<evidence type="ECO:0000313" key="3">
    <source>
        <dbReference type="EMBL" id="CAG8742318.1"/>
    </source>
</evidence>
<sequence>MTIMDKTKPFYHEEEGEDVKGFLLDYDAYATSKDWNDDCKRQVLGLFVDDHLRLWIRSLIKSKTTWADLKKGIIDTTSATYNIDKKIKRLMNIKQIKNESGAFKEKVEEKYTETFNKVKEGLQIEMYNKNIEYDVKKATKILLQKTPQSNKEDAKMTQLTEVFENLKLRHVMNSSSNEIEEVKNIVNKLIKTVNDVTRRLKSQRKSESRKCFMYQEVGHILRNCPNKQRRRGKLSKGKGAEQTVEKTDVQFSEYVNNQENRPARKIIEEKGSTAKNCLKIEV</sequence>
<dbReference type="EMBL" id="CAJVPZ010032639">
    <property type="protein sequence ID" value="CAG8742318.1"/>
    <property type="molecule type" value="Genomic_DNA"/>
</dbReference>
<keyword evidence="4" id="KW-1185">Reference proteome</keyword>
<organism evidence="3 4">
    <name type="scientific">Racocetra fulgida</name>
    <dbReference type="NCBI Taxonomy" id="60492"/>
    <lineage>
        <taxon>Eukaryota</taxon>
        <taxon>Fungi</taxon>
        <taxon>Fungi incertae sedis</taxon>
        <taxon>Mucoromycota</taxon>
        <taxon>Glomeromycotina</taxon>
        <taxon>Glomeromycetes</taxon>
        <taxon>Diversisporales</taxon>
        <taxon>Gigasporaceae</taxon>
        <taxon>Racocetra</taxon>
    </lineage>
</organism>
<dbReference type="InterPro" id="IPR036875">
    <property type="entry name" value="Znf_CCHC_sf"/>
</dbReference>
<gene>
    <name evidence="3" type="ORF">RFULGI_LOCUS12965</name>
</gene>
<feature type="non-terminal residue" evidence="3">
    <location>
        <position position="282"/>
    </location>
</feature>
<dbReference type="SUPFAM" id="SSF57756">
    <property type="entry name" value="Retrovirus zinc finger-like domains"/>
    <property type="match status" value="1"/>
</dbReference>
<proteinExistence type="predicted"/>
<dbReference type="Proteomes" id="UP000789396">
    <property type="component" value="Unassembled WGS sequence"/>
</dbReference>
<feature type="region of interest" description="Disordered" evidence="2">
    <location>
        <begin position="226"/>
        <end position="245"/>
    </location>
</feature>
<evidence type="ECO:0000256" key="1">
    <source>
        <dbReference type="SAM" id="Coils"/>
    </source>
</evidence>
<feature type="non-terminal residue" evidence="3">
    <location>
        <position position="1"/>
    </location>
</feature>
<name>A0A9N9NL84_9GLOM</name>
<reference evidence="3" key="1">
    <citation type="submission" date="2021-06" db="EMBL/GenBank/DDBJ databases">
        <authorList>
            <person name="Kallberg Y."/>
            <person name="Tangrot J."/>
            <person name="Rosling A."/>
        </authorList>
    </citation>
    <scope>NUCLEOTIDE SEQUENCE</scope>
    <source>
        <strain evidence="3">IN212</strain>
    </source>
</reference>
<evidence type="ECO:0000256" key="2">
    <source>
        <dbReference type="SAM" id="MobiDB-lite"/>
    </source>
</evidence>
<dbReference type="GO" id="GO:0008270">
    <property type="term" value="F:zinc ion binding"/>
    <property type="evidence" value="ECO:0007669"/>
    <property type="project" value="InterPro"/>
</dbReference>
<dbReference type="Gene3D" id="4.10.60.10">
    <property type="entry name" value="Zinc finger, CCHC-type"/>
    <property type="match status" value="1"/>
</dbReference>
<dbReference type="GO" id="GO:0003676">
    <property type="term" value="F:nucleic acid binding"/>
    <property type="evidence" value="ECO:0007669"/>
    <property type="project" value="InterPro"/>
</dbReference>
<dbReference type="OrthoDB" id="2481602at2759"/>
<feature type="coiled-coil region" evidence="1">
    <location>
        <begin position="172"/>
        <end position="199"/>
    </location>
</feature>
<feature type="compositionally biased region" description="Basic residues" evidence="2">
    <location>
        <begin position="227"/>
        <end position="236"/>
    </location>
</feature>
<protein>
    <submittedName>
        <fullName evidence="3">14671_t:CDS:1</fullName>
    </submittedName>
</protein>
<evidence type="ECO:0000313" key="4">
    <source>
        <dbReference type="Proteomes" id="UP000789396"/>
    </source>
</evidence>
<comment type="caution">
    <text evidence="3">The sequence shown here is derived from an EMBL/GenBank/DDBJ whole genome shotgun (WGS) entry which is preliminary data.</text>
</comment>